<evidence type="ECO:0000256" key="7">
    <source>
        <dbReference type="SAM" id="MobiDB-lite"/>
    </source>
</evidence>
<dbReference type="Gene3D" id="2.40.155.10">
    <property type="entry name" value="Green fluorescent protein"/>
    <property type="match status" value="1"/>
</dbReference>
<keyword evidence="1" id="KW-0479">Metal-binding</keyword>
<reference evidence="9 10" key="1">
    <citation type="submission" date="2023-03" db="EMBL/GenBank/DDBJ databases">
        <title>High-quality genome of Scylla paramamosain provides insights in environmental adaptation.</title>
        <authorList>
            <person name="Zhang L."/>
        </authorList>
    </citation>
    <scope>NUCLEOTIDE SEQUENCE [LARGE SCALE GENOMIC DNA]</scope>
    <source>
        <strain evidence="9">LZ_2023a</strain>
        <tissue evidence="9">Muscle</tissue>
    </source>
</reference>
<comment type="caution">
    <text evidence="9">The sequence shown here is derived from an EMBL/GenBank/DDBJ whole genome shotgun (WGS) entry which is preliminary data.</text>
</comment>
<evidence type="ECO:0000256" key="3">
    <source>
        <dbReference type="ARBA" id="ARBA00022833"/>
    </source>
</evidence>
<dbReference type="AlphaFoldDB" id="A0AAW0TF79"/>
<dbReference type="InterPro" id="IPR041641">
    <property type="entry name" value="CALCOCO1/2_Zn_UBZ1"/>
</dbReference>
<keyword evidence="3" id="KW-0862">Zinc</keyword>
<feature type="region of interest" description="Disordered" evidence="7">
    <location>
        <begin position="331"/>
        <end position="351"/>
    </location>
</feature>
<keyword evidence="10" id="KW-1185">Reference proteome</keyword>
<feature type="region of interest" description="Disordered" evidence="7">
    <location>
        <begin position="1"/>
        <end position="90"/>
    </location>
</feature>
<feature type="region of interest" description="Disordered" evidence="7">
    <location>
        <begin position="453"/>
        <end position="475"/>
    </location>
</feature>
<evidence type="ECO:0000256" key="1">
    <source>
        <dbReference type="ARBA" id="ARBA00022723"/>
    </source>
</evidence>
<dbReference type="GO" id="GO:0008270">
    <property type="term" value="F:zinc ion binding"/>
    <property type="evidence" value="ECO:0007669"/>
    <property type="project" value="UniProtKB-KW"/>
</dbReference>
<organism evidence="9 10">
    <name type="scientific">Scylla paramamosain</name>
    <name type="common">Mud crab</name>
    <dbReference type="NCBI Taxonomy" id="85552"/>
    <lineage>
        <taxon>Eukaryota</taxon>
        <taxon>Metazoa</taxon>
        <taxon>Ecdysozoa</taxon>
        <taxon>Arthropoda</taxon>
        <taxon>Crustacea</taxon>
        <taxon>Multicrustacea</taxon>
        <taxon>Malacostraca</taxon>
        <taxon>Eumalacostraca</taxon>
        <taxon>Eucarida</taxon>
        <taxon>Decapoda</taxon>
        <taxon>Pleocyemata</taxon>
        <taxon>Brachyura</taxon>
        <taxon>Eubrachyura</taxon>
        <taxon>Portunoidea</taxon>
        <taxon>Portunidae</taxon>
        <taxon>Portuninae</taxon>
        <taxon>Scylla</taxon>
    </lineage>
</organism>
<dbReference type="EMBL" id="JARAKH010000031">
    <property type="protein sequence ID" value="KAK8385928.1"/>
    <property type="molecule type" value="Genomic_DNA"/>
</dbReference>
<sequence>MAEPVEDDVSLLGSQEAAEHNLDHTTEYPGPTKEYRSALRPPPLTPQPRQERKHMTAGRVLGGSVSPYSSTSPATSPRTPEPSPNYNIDASGSTYALQVALRNMKDRYHKLQRKVSLLEDDNQRLITGKSELFGEIGKLQENSIKLREKNLQLNQEIHTKHQECCSLKEKFTTLSTENMNLNRQLARSTQDNRRLSKQVNVLNEENRKLKEKLSLIATQVKALPGGAGLAASASEFTTASRPKISSTSDDHDSFEDLTAKFHPSYRDNMLDGYEEVSSTELGDSASLWNSTHSEEEQMVQNATRRMKELLSCLQDQNHSLLLLSPIIHSLPHSSSSRRGSSEPSKDGTMLSQRDRDLSMLTLTPSTHSQVDDAALQKVQDDEGNCQSRLATYGSVLPSSFVSGAGSNGSTRLERLEGMRHESNGDNNVLVEVGTGTHERPQSPFDWRQVQMSDDEGREGEYFRPDTRTVSTSPDPTLEVEDERVCPMCNAVFPRVIPQESFESHVVSHFEVENGFEVIA</sequence>
<evidence type="ECO:0000256" key="6">
    <source>
        <dbReference type="SAM" id="Coils"/>
    </source>
</evidence>
<evidence type="ECO:0000313" key="9">
    <source>
        <dbReference type="EMBL" id="KAK8385928.1"/>
    </source>
</evidence>
<feature type="compositionally biased region" description="Basic and acidic residues" evidence="7">
    <location>
        <begin position="17"/>
        <end position="26"/>
    </location>
</feature>
<evidence type="ECO:0000256" key="4">
    <source>
        <dbReference type="ARBA" id="ARBA00023054"/>
    </source>
</evidence>
<keyword evidence="4 6" id="KW-0175">Coiled coil</keyword>
<proteinExistence type="predicted"/>
<dbReference type="PROSITE" id="PS51905">
    <property type="entry name" value="ZF_UBZ1"/>
    <property type="match status" value="1"/>
</dbReference>
<evidence type="ECO:0000313" key="10">
    <source>
        <dbReference type="Proteomes" id="UP001487740"/>
    </source>
</evidence>
<feature type="coiled-coil region" evidence="6">
    <location>
        <begin position="101"/>
        <end position="219"/>
    </location>
</feature>
<dbReference type="Pfam" id="PF18112">
    <property type="entry name" value="Zn-C2H2_12"/>
    <property type="match status" value="1"/>
</dbReference>
<keyword evidence="2 5" id="KW-0863">Zinc-finger</keyword>
<accession>A0AAW0TF79</accession>
<evidence type="ECO:0000256" key="2">
    <source>
        <dbReference type="ARBA" id="ARBA00022771"/>
    </source>
</evidence>
<feature type="compositionally biased region" description="Low complexity" evidence="7">
    <location>
        <begin position="64"/>
        <end position="78"/>
    </location>
</feature>
<evidence type="ECO:0000259" key="8">
    <source>
        <dbReference type="PROSITE" id="PS51905"/>
    </source>
</evidence>
<evidence type="ECO:0000256" key="5">
    <source>
        <dbReference type="PROSITE-ProRule" id="PRU01253"/>
    </source>
</evidence>
<feature type="domain" description="UBZ1-type" evidence="8">
    <location>
        <begin position="482"/>
        <end position="508"/>
    </location>
</feature>
<dbReference type="Proteomes" id="UP001487740">
    <property type="component" value="Unassembled WGS sequence"/>
</dbReference>
<name>A0AAW0TF79_SCYPA</name>
<protein>
    <recommendedName>
        <fullName evidence="8">UBZ1-type domain-containing protein</fullName>
    </recommendedName>
</protein>
<dbReference type="InterPro" id="IPR009017">
    <property type="entry name" value="GFP"/>
</dbReference>
<gene>
    <name evidence="9" type="ORF">O3P69_010585</name>
</gene>